<protein>
    <submittedName>
        <fullName evidence="1">Uncharacterized protein</fullName>
    </submittedName>
</protein>
<comment type="caution">
    <text evidence="1">The sequence shown here is derived from an EMBL/GenBank/DDBJ whole genome shotgun (WGS) entry which is preliminary data.</text>
</comment>
<proteinExistence type="predicted"/>
<dbReference type="EMBL" id="CM020620">
    <property type="protein sequence ID" value="KAK1867144.1"/>
    <property type="molecule type" value="Genomic_DNA"/>
</dbReference>
<evidence type="ECO:0000313" key="2">
    <source>
        <dbReference type="Proteomes" id="UP000798662"/>
    </source>
</evidence>
<dbReference type="Proteomes" id="UP000798662">
    <property type="component" value="Chromosome 3"/>
</dbReference>
<name>A0ACC3CB16_PYRYE</name>
<sequence length="1267" mass="131642">MASSAAAAPGGPPSVRGAIRSRLLNDMIRRVVNPSGGGKPGGTPKNWVVLIVDRPALRILAAALPLNELVNDGVTIIEYLELRREPLPQLPAIYLLSPAAESVAALVAEDPKQYKEFHVFFTAPLPAYRLKLIQAQSGLLRKLKACVELDIEVSAYESRAFSLDRPAASLPQLFATDGGGGAGVRREARAEMCLTAERLTSVCRLLAPPGAATWTVRYDGRSSTARTVASLVKEDLATAPAEAPSGASAARIAKRATLLVLDRCMDPATPLLHEFTYQAMAHDLLPLDYSKPGGAHYTIPAPDTDGDGDGSGAPAKPKEALMEDETDASWVATRHLHIALAMPHCQSALRDFVENSAVAKVHRHGGSDGAGGADGVGGEGAKLDLADLSKAVRGLPEYTTKLAQHSLHVNALDALMDRYRGSHLDAVAAVEQDLVTGADTEGGRVRSERALMALTGLLGRTDIADGDKGRVLALAAAVGSRAPRLDGATPSPLALSAAFTRGVAPLVGSVEDSLGRSFACVLRGLDTLLTAAKGGAADWKRAVDDAAGGGDEAASASAQLRKLRDLRAGVAARRDAKRQEKERANRHTLSAELPFELSRYAPPVRGVGVDLTMGVLDATLFPLCGGVDALIAKARGGAADTTPAAPSPVSSSSSLRRGMSSGTEAQGTPAADPDHEYVLFFVGGVCHSEVRAAYEVANHTGSRLTVGGSALLTPRGYLDALAGVDDPVTRIKLMQPPPALTIAHSKAARARASEAGGAGGNVGGGAGKAPPAAARGGGAAAASPRGDRTAPPGATRAAPSPRAGGGEAPSPVSAAGVPEVVTSVKKKKLFGRLLYIHTDISTLPPIMAAFVGAAAAPSAAAACVAPAACASRSSAFVAAAAAAATPAGAARLPARASSAGGASSVRMAAEAVDFDALGERFAAEGKSPVEVIDHALTTFPGQVAIAFSGAEDVVLVEYAHRTGKPFRVFALDTGRLHAETYKFFAKVEAHYGIRIEYTFPDSAEVEALVNEKGMFSFYEDGHQECCRARKVRPLRKKLGTLAAWITGQRKDQSPGTRTAVPVVQTDPAFKGLGDSALIKYNPLSDVSSSEVWATIRMTEVPYNELHDKGYISIGCEPCTRPVLPNQHEREGRWWWEEATQKECGLHKGNISTEAGAAQSADDFVADAVMGASVVLFTKTSCKYCSATKDLLNKLAVSYTDVNAEVLENAADVRAALERKTGQTTVPNIFIGGRHIGGNAELQAAHQSGALADMLAGVGITTAQVSAK</sequence>
<reference evidence="1" key="1">
    <citation type="submission" date="2019-11" db="EMBL/GenBank/DDBJ databases">
        <title>Nori genome reveals adaptations in red seaweeds to the harsh intertidal environment.</title>
        <authorList>
            <person name="Wang D."/>
            <person name="Mao Y."/>
        </authorList>
    </citation>
    <scope>NUCLEOTIDE SEQUENCE</scope>
    <source>
        <tissue evidence="1">Gametophyte</tissue>
    </source>
</reference>
<gene>
    <name evidence="1" type="ORF">I4F81_009653</name>
</gene>
<evidence type="ECO:0000313" key="1">
    <source>
        <dbReference type="EMBL" id="KAK1867144.1"/>
    </source>
</evidence>
<accession>A0ACC3CB16</accession>
<organism evidence="1 2">
    <name type="scientific">Pyropia yezoensis</name>
    <name type="common">Susabi-nori</name>
    <name type="synonym">Porphyra yezoensis</name>
    <dbReference type="NCBI Taxonomy" id="2788"/>
    <lineage>
        <taxon>Eukaryota</taxon>
        <taxon>Rhodophyta</taxon>
        <taxon>Bangiophyceae</taxon>
        <taxon>Bangiales</taxon>
        <taxon>Bangiaceae</taxon>
        <taxon>Pyropia</taxon>
    </lineage>
</organism>
<keyword evidence="2" id="KW-1185">Reference proteome</keyword>